<feature type="region of interest" description="Disordered" evidence="1">
    <location>
        <begin position="54"/>
        <end position="77"/>
    </location>
</feature>
<keyword evidence="3" id="KW-1185">Reference proteome</keyword>
<dbReference type="Proteomes" id="UP000829354">
    <property type="component" value="Chromosome IV"/>
</dbReference>
<dbReference type="PANTHER" id="PTHR14739">
    <property type="entry name" value="MICROTUBULE-ASSOCIATED PROTEIN 9"/>
    <property type="match status" value="1"/>
</dbReference>
<evidence type="ECO:0000313" key="3">
    <source>
        <dbReference type="Proteomes" id="UP000829354"/>
    </source>
</evidence>
<protein>
    <submittedName>
        <fullName evidence="2">Uncharacterized protein</fullName>
    </submittedName>
</protein>
<dbReference type="PANTHER" id="PTHR14739:SF9">
    <property type="entry name" value="MICROTUBULE-ASSOCIATED PROTEIN 9"/>
    <property type="match status" value="1"/>
</dbReference>
<feature type="compositionally biased region" description="Basic and acidic residues" evidence="1">
    <location>
        <begin position="7"/>
        <end position="24"/>
    </location>
</feature>
<feature type="region of interest" description="Disordered" evidence="1">
    <location>
        <begin position="115"/>
        <end position="154"/>
    </location>
</feature>
<evidence type="ECO:0000256" key="1">
    <source>
        <dbReference type="SAM" id="MobiDB-lite"/>
    </source>
</evidence>
<reference evidence="2 3" key="1">
    <citation type="submission" date="2022-04" db="EMBL/GenBank/DDBJ databases">
        <title>Chromosome-level reference genomes for two strains of Caenorhabditis briggsae: an improved platform for comparative genomics.</title>
        <authorList>
            <person name="Stevens L."/>
            <person name="Andersen E."/>
        </authorList>
    </citation>
    <scope>NUCLEOTIDE SEQUENCE [LARGE SCALE GENOMIC DNA]</scope>
    <source>
        <strain evidence="2">VX34</strain>
        <tissue evidence="2">Whole-organism</tissue>
    </source>
</reference>
<sequence>MWKRERSKSVTDIKRNLEEETEKNKIKETDLKNEKIKEAQKEFLAWKQKKEEFLNDEARQQKKEKEEKREEETESQLKRMELANEAYETWIQLKETEREILADLVLIEASPIPWIPPSNLVPRQPRAARSQSAKSIAKRTRSRPSTTTSLRPFR</sequence>
<dbReference type="EMBL" id="CP092623">
    <property type="protein sequence ID" value="UMM28193.1"/>
    <property type="molecule type" value="Genomic_DNA"/>
</dbReference>
<accession>A0AAE9EP23</accession>
<feature type="compositionally biased region" description="Low complexity" evidence="1">
    <location>
        <begin position="143"/>
        <end position="154"/>
    </location>
</feature>
<name>A0AAE9EP23_CAEBR</name>
<dbReference type="GO" id="GO:0051225">
    <property type="term" value="P:spindle assembly"/>
    <property type="evidence" value="ECO:0007669"/>
    <property type="project" value="InterPro"/>
</dbReference>
<feature type="region of interest" description="Disordered" evidence="1">
    <location>
        <begin position="1"/>
        <end position="24"/>
    </location>
</feature>
<dbReference type="GO" id="GO:0000281">
    <property type="term" value="P:mitotic cytokinesis"/>
    <property type="evidence" value="ECO:0007669"/>
    <property type="project" value="InterPro"/>
</dbReference>
<dbReference type="InterPro" id="IPR026106">
    <property type="entry name" value="MAP9"/>
</dbReference>
<dbReference type="AlphaFoldDB" id="A0AAE9EP23"/>
<organism evidence="2 3">
    <name type="scientific">Caenorhabditis briggsae</name>
    <dbReference type="NCBI Taxonomy" id="6238"/>
    <lineage>
        <taxon>Eukaryota</taxon>
        <taxon>Metazoa</taxon>
        <taxon>Ecdysozoa</taxon>
        <taxon>Nematoda</taxon>
        <taxon>Chromadorea</taxon>
        <taxon>Rhabditida</taxon>
        <taxon>Rhabditina</taxon>
        <taxon>Rhabditomorpha</taxon>
        <taxon>Rhabditoidea</taxon>
        <taxon>Rhabditidae</taxon>
        <taxon>Peloderinae</taxon>
        <taxon>Caenorhabditis</taxon>
    </lineage>
</organism>
<evidence type="ECO:0000313" key="2">
    <source>
        <dbReference type="EMBL" id="UMM28193.1"/>
    </source>
</evidence>
<gene>
    <name evidence="2" type="ORF">L5515_011139</name>
</gene>
<proteinExistence type="predicted"/>